<keyword evidence="2" id="KW-1185">Reference proteome</keyword>
<organism evidence="1 2">
    <name type="scientific">Gossypium davidsonii</name>
    <name type="common">Davidson's cotton</name>
    <name type="synonym">Gossypium klotzschianum subsp. davidsonii</name>
    <dbReference type="NCBI Taxonomy" id="34287"/>
    <lineage>
        <taxon>Eukaryota</taxon>
        <taxon>Viridiplantae</taxon>
        <taxon>Streptophyta</taxon>
        <taxon>Embryophyta</taxon>
        <taxon>Tracheophyta</taxon>
        <taxon>Spermatophyta</taxon>
        <taxon>Magnoliopsida</taxon>
        <taxon>eudicotyledons</taxon>
        <taxon>Gunneridae</taxon>
        <taxon>Pentapetalae</taxon>
        <taxon>rosids</taxon>
        <taxon>malvids</taxon>
        <taxon>Malvales</taxon>
        <taxon>Malvaceae</taxon>
        <taxon>Malvoideae</taxon>
        <taxon>Gossypium</taxon>
    </lineage>
</organism>
<evidence type="ECO:0000313" key="1">
    <source>
        <dbReference type="EMBL" id="MBA0636138.1"/>
    </source>
</evidence>
<reference evidence="1 2" key="1">
    <citation type="journal article" date="2019" name="Genome Biol. Evol.">
        <title>Insights into the evolution of the New World diploid cottons (Gossypium, subgenus Houzingenia) based on genome sequencing.</title>
        <authorList>
            <person name="Grover C.E."/>
            <person name="Arick M.A. 2nd"/>
            <person name="Thrash A."/>
            <person name="Conover J.L."/>
            <person name="Sanders W.S."/>
            <person name="Peterson D.G."/>
            <person name="Frelichowski J.E."/>
            <person name="Scheffler J.A."/>
            <person name="Scheffler B.E."/>
            <person name="Wendel J.F."/>
        </authorList>
    </citation>
    <scope>NUCLEOTIDE SEQUENCE [LARGE SCALE GENOMIC DNA]</scope>
    <source>
        <strain evidence="1">27</strain>
        <tissue evidence="1">Leaf</tissue>
    </source>
</reference>
<sequence length="44" mass="4847">MEDDVPFAFPLRYGPIGSARGIREPVHVANQLMVYGLCCSIPEP</sequence>
<dbReference type="AlphaFoldDB" id="A0A7J8TDA4"/>
<dbReference type="Proteomes" id="UP000593561">
    <property type="component" value="Unassembled WGS sequence"/>
</dbReference>
<accession>A0A7J8TDA4</accession>
<name>A0A7J8TDA4_GOSDV</name>
<evidence type="ECO:0000313" key="2">
    <source>
        <dbReference type="Proteomes" id="UP000593561"/>
    </source>
</evidence>
<proteinExistence type="predicted"/>
<comment type="caution">
    <text evidence="1">The sequence shown here is derived from an EMBL/GenBank/DDBJ whole genome shotgun (WGS) entry which is preliminary data.</text>
</comment>
<gene>
    <name evidence="1" type="ORF">Godav_026034</name>
</gene>
<dbReference type="EMBL" id="JABFAC010244568">
    <property type="protein sequence ID" value="MBA0636138.1"/>
    <property type="molecule type" value="Genomic_DNA"/>
</dbReference>
<protein>
    <submittedName>
        <fullName evidence="1">Uncharacterized protein</fullName>
    </submittedName>
</protein>